<dbReference type="WBParaSite" id="ES5_v2.g23690.t1">
    <property type="protein sequence ID" value="ES5_v2.g23690.t1"/>
    <property type="gene ID" value="ES5_v2.g23690"/>
</dbReference>
<sequence length="387" mass="44250">MNAGYLPNEALQHFGSKLTKFEQLEIQKFERIYFIGSEAKKNHDGISTAFLNNFDDKNGHLILLLHDHIGYRYEIFEFLGKGSFGQVVKALDHKTQKFVALKLLKKTDNSVKTEIQILEQLRNADSNGTHNIIHMIESFNFRGHICITFELLEINMYQRIKLFKFRGFDIRVVANFARSLLKSLEFIHSNNIIHADIKPDNIVLKANSICKLKIIDFGCSCFEGQTIYTYIQSRFYRAPEVIIGAKYGTPIDIWSLGCVLVELITGHALFKGEDEFDQLACIIELLGMPSTKFIASGKRSTKFFSSKGHPRYCSTTMERNGKIILGKGISKSGKIRGIPGSKTWWQATKNMTDELFIDFLKKCLVWDPDTRITASAALKHPWIKNRH</sequence>
<accession>A0AC34G1M5</accession>
<reference evidence="2" key="1">
    <citation type="submission" date="2022-11" db="UniProtKB">
        <authorList>
            <consortium name="WormBaseParasite"/>
        </authorList>
    </citation>
    <scope>IDENTIFICATION</scope>
</reference>
<dbReference type="Proteomes" id="UP000887579">
    <property type="component" value="Unplaced"/>
</dbReference>
<protein>
    <submittedName>
        <fullName evidence="2">Dual-specificity kinase</fullName>
    </submittedName>
</protein>
<evidence type="ECO:0000313" key="1">
    <source>
        <dbReference type="Proteomes" id="UP000887579"/>
    </source>
</evidence>
<name>A0AC34G1M5_9BILA</name>
<evidence type="ECO:0000313" key="2">
    <source>
        <dbReference type="WBParaSite" id="ES5_v2.g23690.t1"/>
    </source>
</evidence>
<proteinExistence type="predicted"/>
<organism evidence="1 2">
    <name type="scientific">Panagrolaimus sp. ES5</name>
    <dbReference type="NCBI Taxonomy" id="591445"/>
    <lineage>
        <taxon>Eukaryota</taxon>
        <taxon>Metazoa</taxon>
        <taxon>Ecdysozoa</taxon>
        <taxon>Nematoda</taxon>
        <taxon>Chromadorea</taxon>
        <taxon>Rhabditida</taxon>
        <taxon>Tylenchina</taxon>
        <taxon>Panagrolaimomorpha</taxon>
        <taxon>Panagrolaimoidea</taxon>
        <taxon>Panagrolaimidae</taxon>
        <taxon>Panagrolaimus</taxon>
    </lineage>
</organism>